<name>A0A813J5Z8_POLGL</name>
<feature type="region of interest" description="Disordered" evidence="1">
    <location>
        <begin position="197"/>
        <end position="228"/>
    </location>
</feature>
<gene>
    <name evidence="2" type="ORF">PGLA2088_LOCUS16351</name>
</gene>
<evidence type="ECO:0000313" key="3">
    <source>
        <dbReference type="Proteomes" id="UP000626109"/>
    </source>
</evidence>
<accession>A0A813J5Z8</accession>
<feature type="region of interest" description="Disordered" evidence="1">
    <location>
        <begin position="35"/>
        <end position="58"/>
    </location>
</feature>
<proteinExistence type="predicted"/>
<feature type="non-terminal residue" evidence="2">
    <location>
        <position position="1"/>
    </location>
</feature>
<organism evidence="2 3">
    <name type="scientific">Polarella glacialis</name>
    <name type="common">Dinoflagellate</name>
    <dbReference type="NCBI Taxonomy" id="89957"/>
    <lineage>
        <taxon>Eukaryota</taxon>
        <taxon>Sar</taxon>
        <taxon>Alveolata</taxon>
        <taxon>Dinophyceae</taxon>
        <taxon>Suessiales</taxon>
        <taxon>Suessiaceae</taxon>
        <taxon>Polarella</taxon>
    </lineage>
</organism>
<sequence length="348" mass="40386">MAEAHSAMASCPSFVLDAVAEGHCKSLEAMVRERDGNRNYSNNMLSSSYGEERTDQEQELLEKQLKQQALEQQLEQHFKRKSTALLETQLQEMVQSCEIEQWEWEQHNKLLEEVHQQECSVHQLEYSEQYAQGGPEEYVEDYQDYQQTEYQPEYHEDFKRPGASAERTRRRSSEGQLQEWQEELATKQWQLQEWEQKDIQQEEEKEEEDWPHSPTRRSSALTKGLPTRQATLRWRESRENLRDFFPAGQELELLGGSSEAVAATEADLETEPFRASPEEVRAQSLAMPSEHRESAVPSEHWGAAESFEVQQPVLGPQQLAALPYLWLLGSSAQDRRRCLWPGAPAFRS</sequence>
<feature type="region of interest" description="Disordered" evidence="1">
    <location>
        <begin position="151"/>
        <end position="179"/>
    </location>
</feature>
<evidence type="ECO:0000313" key="2">
    <source>
        <dbReference type="EMBL" id="CAE8666626.1"/>
    </source>
</evidence>
<dbReference type="Proteomes" id="UP000626109">
    <property type="component" value="Unassembled WGS sequence"/>
</dbReference>
<feature type="compositionally biased region" description="Polar residues" evidence="1">
    <location>
        <begin position="38"/>
        <end position="49"/>
    </location>
</feature>
<dbReference type="AlphaFoldDB" id="A0A813J5Z8"/>
<protein>
    <submittedName>
        <fullName evidence="2">Uncharacterized protein</fullName>
    </submittedName>
</protein>
<dbReference type="EMBL" id="CAJNNW010020676">
    <property type="protein sequence ID" value="CAE8666626.1"/>
    <property type="molecule type" value="Genomic_DNA"/>
</dbReference>
<comment type="caution">
    <text evidence="2">The sequence shown here is derived from an EMBL/GenBank/DDBJ whole genome shotgun (WGS) entry which is preliminary data.</text>
</comment>
<evidence type="ECO:0000256" key="1">
    <source>
        <dbReference type="SAM" id="MobiDB-lite"/>
    </source>
</evidence>
<reference evidence="2" key="1">
    <citation type="submission" date="2021-02" db="EMBL/GenBank/DDBJ databases">
        <authorList>
            <person name="Dougan E. K."/>
            <person name="Rhodes N."/>
            <person name="Thang M."/>
            <person name="Chan C."/>
        </authorList>
    </citation>
    <scope>NUCLEOTIDE SEQUENCE</scope>
</reference>